<dbReference type="InterPro" id="IPR001505">
    <property type="entry name" value="Copper_CuA"/>
</dbReference>
<evidence type="ECO:0000313" key="12">
    <source>
        <dbReference type="EMBL" id="TMJ01519.1"/>
    </source>
</evidence>
<dbReference type="EMBL" id="VBAL01000097">
    <property type="protein sequence ID" value="TMJ01519.1"/>
    <property type="molecule type" value="Genomic_DNA"/>
</dbReference>
<keyword evidence="6" id="KW-0186">Copper</keyword>
<dbReference type="InterPro" id="IPR008972">
    <property type="entry name" value="Cupredoxin"/>
</dbReference>
<evidence type="ECO:0000256" key="9">
    <source>
        <dbReference type="ARBA" id="ARBA00031399"/>
    </source>
</evidence>
<comment type="catalytic activity">
    <reaction evidence="10">
        <text>4 Fe(II)-[cytochrome c] + O2 + 8 H(+)(in) = 4 Fe(III)-[cytochrome c] + 2 H2O + 4 H(+)(out)</text>
        <dbReference type="Rhea" id="RHEA:11436"/>
        <dbReference type="Rhea" id="RHEA-COMP:10350"/>
        <dbReference type="Rhea" id="RHEA-COMP:14399"/>
        <dbReference type="ChEBI" id="CHEBI:15377"/>
        <dbReference type="ChEBI" id="CHEBI:15378"/>
        <dbReference type="ChEBI" id="CHEBI:15379"/>
        <dbReference type="ChEBI" id="CHEBI:29033"/>
        <dbReference type="ChEBI" id="CHEBI:29034"/>
        <dbReference type="EC" id="7.1.1.9"/>
    </reaction>
</comment>
<name>A0A537L0J6_9BACT</name>
<dbReference type="GO" id="GO:0042773">
    <property type="term" value="P:ATP synthesis coupled electron transport"/>
    <property type="evidence" value="ECO:0007669"/>
    <property type="project" value="TreeGrafter"/>
</dbReference>
<evidence type="ECO:0000313" key="13">
    <source>
        <dbReference type="Proteomes" id="UP000319353"/>
    </source>
</evidence>
<evidence type="ECO:0000256" key="7">
    <source>
        <dbReference type="ARBA" id="ARBA00023136"/>
    </source>
</evidence>
<proteinExistence type="inferred from homology"/>
<dbReference type="PANTHER" id="PTHR22888:SF9">
    <property type="entry name" value="CYTOCHROME C OXIDASE SUBUNIT 2"/>
    <property type="match status" value="1"/>
</dbReference>
<feature type="domain" description="Cytochrome oxidase subunit II copper A binding" evidence="11">
    <location>
        <begin position="1"/>
        <end position="88"/>
    </location>
</feature>
<gene>
    <name evidence="12" type="ORF">E6H01_07880</name>
</gene>
<dbReference type="Pfam" id="PF00116">
    <property type="entry name" value="COX2"/>
    <property type="match status" value="1"/>
</dbReference>
<comment type="subcellular location">
    <subcellularLocation>
        <location evidence="1">Membrane</location>
    </subcellularLocation>
</comment>
<evidence type="ECO:0000256" key="1">
    <source>
        <dbReference type="ARBA" id="ARBA00004370"/>
    </source>
</evidence>
<comment type="similarity">
    <text evidence="2">Belongs to the cytochrome c oxidase subunit 2 family.</text>
</comment>
<dbReference type="AlphaFoldDB" id="A0A537L0J6"/>
<organism evidence="12 13">
    <name type="scientific">Candidatus Segetimicrobium genomatis</name>
    <dbReference type="NCBI Taxonomy" id="2569760"/>
    <lineage>
        <taxon>Bacteria</taxon>
        <taxon>Bacillati</taxon>
        <taxon>Candidatus Sysuimicrobiota</taxon>
        <taxon>Candidatus Sysuimicrobiia</taxon>
        <taxon>Candidatus Sysuimicrobiales</taxon>
        <taxon>Candidatus Segetimicrobiaceae</taxon>
        <taxon>Candidatus Segetimicrobium</taxon>
    </lineage>
</organism>
<dbReference type="InterPro" id="IPR045187">
    <property type="entry name" value="CcO_II"/>
</dbReference>
<reference evidence="12 13" key="1">
    <citation type="journal article" date="2019" name="Nat. Microbiol.">
        <title>Mediterranean grassland soil C-N compound turnover is dependent on rainfall and depth, and is mediated by genomically divergent microorganisms.</title>
        <authorList>
            <person name="Diamond S."/>
            <person name="Andeer P.F."/>
            <person name="Li Z."/>
            <person name="Crits-Christoph A."/>
            <person name="Burstein D."/>
            <person name="Anantharaman K."/>
            <person name="Lane K.R."/>
            <person name="Thomas B.C."/>
            <person name="Pan C."/>
            <person name="Northen T.R."/>
            <person name="Banfield J.F."/>
        </authorList>
    </citation>
    <scope>NUCLEOTIDE SEQUENCE [LARGE SCALE GENOMIC DNA]</scope>
    <source>
        <strain evidence="12">NP_4</strain>
    </source>
</reference>
<accession>A0A537L0J6</accession>
<keyword evidence="4" id="KW-0479">Metal-binding</keyword>
<dbReference type="Proteomes" id="UP000319353">
    <property type="component" value="Unassembled WGS sequence"/>
</dbReference>
<comment type="function">
    <text evidence="8">Subunits I and II form the functional core of the enzyme complex. Electrons originating in cytochrome c are transferred via heme a and Cu(A) to the binuclear center formed by heme a3 and Cu(B).</text>
</comment>
<evidence type="ECO:0000256" key="10">
    <source>
        <dbReference type="ARBA" id="ARBA00047816"/>
    </source>
</evidence>
<evidence type="ECO:0000256" key="8">
    <source>
        <dbReference type="ARBA" id="ARBA00024688"/>
    </source>
</evidence>
<evidence type="ECO:0000256" key="5">
    <source>
        <dbReference type="ARBA" id="ARBA00022982"/>
    </source>
</evidence>
<dbReference type="GO" id="GO:0004129">
    <property type="term" value="F:cytochrome-c oxidase activity"/>
    <property type="evidence" value="ECO:0007669"/>
    <property type="project" value="UniProtKB-EC"/>
</dbReference>
<evidence type="ECO:0000256" key="4">
    <source>
        <dbReference type="ARBA" id="ARBA00022723"/>
    </source>
</evidence>
<dbReference type="Gene3D" id="2.60.40.420">
    <property type="entry name" value="Cupredoxins - blue copper proteins"/>
    <property type="match status" value="1"/>
</dbReference>
<dbReference type="PANTHER" id="PTHR22888">
    <property type="entry name" value="CYTOCHROME C OXIDASE, SUBUNIT II"/>
    <property type="match status" value="1"/>
</dbReference>
<evidence type="ECO:0000256" key="3">
    <source>
        <dbReference type="ARBA" id="ARBA00022448"/>
    </source>
</evidence>
<dbReference type="InterPro" id="IPR002429">
    <property type="entry name" value="CcO_II-like_C"/>
</dbReference>
<keyword evidence="7" id="KW-0472">Membrane</keyword>
<evidence type="ECO:0000256" key="6">
    <source>
        <dbReference type="ARBA" id="ARBA00023008"/>
    </source>
</evidence>
<dbReference type="GO" id="GO:0005507">
    <property type="term" value="F:copper ion binding"/>
    <property type="evidence" value="ECO:0007669"/>
    <property type="project" value="InterPro"/>
</dbReference>
<sequence length="88" mass="10163">MAMQWGWSLSRDTVPARVPVAFVVQSKDVNHGFAIYTPDGALLTQVQAMPGYTNRLIYRFDRTGTYTVRCLEYCGIFHHFMLTKFIVR</sequence>
<keyword evidence="3" id="KW-0813">Transport</keyword>
<dbReference type="GO" id="GO:0016020">
    <property type="term" value="C:membrane"/>
    <property type="evidence" value="ECO:0007669"/>
    <property type="project" value="UniProtKB-SubCell"/>
</dbReference>
<dbReference type="SUPFAM" id="SSF49503">
    <property type="entry name" value="Cupredoxins"/>
    <property type="match status" value="1"/>
</dbReference>
<dbReference type="PROSITE" id="PS00078">
    <property type="entry name" value="COX2"/>
    <property type="match status" value="1"/>
</dbReference>
<evidence type="ECO:0000256" key="2">
    <source>
        <dbReference type="ARBA" id="ARBA00007866"/>
    </source>
</evidence>
<comment type="caution">
    <text evidence="12">The sequence shown here is derived from an EMBL/GenBank/DDBJ whole genome shotgun (WGS) entry which is preliminary data.</text>
</comment>
<keyword evidence="5" id="KW-0249">Electron transport</keyword>
<dbReference type="PROSITE" id="PS50857">
    <property type="entry name" value="COX2_CUA"/>
    <property type="match status" value="1"/>
</dbReference>
<evidence type="ECO:0000259" key="11">
    <source>
        <dbReference type="PROSITE" id="PS50857"/>
    </source>
</evidence>
<protein>
    <recommendedName>
        <fullName evidence="9">Cytochrome aa3 subunit 2</fullName>
    </recommendedName>
</protein>